<evidence type="ECO:0000256" key="1">
    <source>
        <dbReference type="SAM" id="MobiDB-lite"/>
    </source>
</evidence>
<name>A0A2S0UNE4_9RHOB</name>
<protein>
    <recommendedName>
        <fullName evidence="2">Autotransporter domain-containing protein</fullName>
    </recommendedName>
</protein>
<dbReference type="PRINTS" id="PR00313">
    <property type="entry name" value="CABNDNGRPT"/>
</dbReference>
<keyword evidence="4" id="KW-1185">Reference proteome</keyword>
<accession>A0A2S0UNE4</accession>
<organism evidence="3 4">
    <name type="scientific">Paragemmobacter aquarius</name>
    <dbReference type="NCBI Taxonomy" id="2169400"/>
    <lineage>
        <taxon>Bacteria</taxon>
        <taxon>Pseudomonadati</taxon>
        <taxon>Pseudomonadota</taxon>
        <taxon>Alphaproteobacteria</taxon>
        <taxon>Rhodobacterales</taxon>
        <taxon>Paracoccaceae</taxon>
        <taxon>Paragemmobacter</taxon>
    </lineage>
</organism>
<dbReference type="EMBL" id="CP028918">
    <property type="protein sequence ID" value="AWB49338.1"/>
    <property type="molecule type" value="Genomic_DNA"/>
</dbReference>
<proteinExistence type="predicted"/>
<feature type="domain" description="Autotransporter" evidence="2">
    <location>
        <begin position="755"/>
        <end position="1026"/>
    </location>
</feature>
<evidence type="ECO:0000313" key="4">
    <source>
        <dbReference type="Proteomes" id="UP000244496"/>
    </source>
</evidence>
<dbReference type="SUPFAM" id="SSF103515">
    <property type="entry name" value="Autotransporter"/>
    <property type="match status" value="1"/>
</dbReference>
<dbReference type="Proteomes" id="UP000244496">
    <property type="component" value="Chromosome"/>
</dbReference>
<evidence type="ECO:0000259" key="2">
    <source>
        <dbReference type="PROSITE" id="PS51208"/>
    </source>
</evidence>
<gene>
    <name evidence="3" type="ORF">HYN69_13260</name>
</gene>
<evidence type="ECO:0000313" key="3">
    <source>
        <dbReference type="EMBL" id="AWB49338.1"/>
    </source>
</evidence>
<dbReference type="InterPro" id="IPR005546">
    <property type="entry name" value="Autotransporte_beta"/>
</dbReference>
<dbReference type="Pfam" id="PF03797">
    <property type="entry name" value="Autotransporter"/>
    <property type="match status" value="1"/>
</dbReference>
<dbReference type="KEGG" id="geh:HYN69_13260"/>
<dbReference type="Gene3D" id="2.40.128.130">
    <property type="entry name" value="Autotransporter beta-domain"/>
    <property type="match status" value="1"/>
</dbReference>
<dbReference type="InterPro" id="IPR036709">
    <property type="entry name" value="Autotransporte_beta_dom_sf"/>
</dbReference>
<dbReference type="Gene3D" id="2.160.20.160">
    <property type="match status" value="2"/>
</dbReference>
<dbReference type="AlphaFoldDB" id="A0A2S0UNE4"/>
<sequence length="1026" mass="101869">MHDHPQRGTAFSSDSRPRCRPYRPPPLLRGCAVSALALGLTMSGTASFAGCLTIGINYPCIGATDFTLDAGPDGNLVYSGGATGNLTVNGQGGNDSIVFGEASNLAPKSGTTLVDGGDGDDAITAQGASVLSGNILGADGADNILIEGASSLTGNVDGGLGDDILTLRNAGTTVTGTLSGGDGADVIMLRDASELAGNIDAGAGADKVTLKLGTTLDGDLLAGADADTVLIRGGSTVTGDVKAEDGADLLTIQEQSTVEGSVYTGGGDDTALLEGDTLGGSTIEGDFDAGAGKDTVGIRGASTVDGDVLGDTGDDAILVTGGSTVKGDVDAGDDNDLVTVQALAVVKGSVLGGAGGDSLLVEGNATVEGALSGGTGDDTINVTSGEVQGGISGGEGNDTANLTGGKIGGLSGLGSLDLGAGGDTLNLVFNDTLGADALDVTGISMFDGGDGANSATLTGFDGDYSEGGLFYRQFDQWDSVEAVGSFLQFSQDATVTTLDLTSSSALFQTNGTRALTAADGSDTAKLSVDATSYVDLRDAAFAAVLPVSNLPLSVVSFPVLPQSTADDALTVADLDLTGSATPLTLPTLRVNFDADDTTYRNGRDDAVSGNADQIDVSTSITTTGTIGIRIDAVGGYLDMGMPLGLSGSVAIIDDLQSAALSRPGAGASLVASTTYVADSNLPVDPARQWALVDQGNGGVYLQWTTALDGVTLGPNASAELALASGGVEAMSSLLTGFADGSIAKRALCTGTTIDCALTPSSVWVMAGAGSFRMGAASGFEGFDATNRTLTGGIEYAIGQSMNGGVFASLQQGSTDLGSTLGAFGPRSSTASHSAGYVGSYLSAEQGGAYITALGALGKANSDLVNGTLFSATSSHDSMIAVVAATAGKRMALGNGFALDPRVEASYARSDSNAYTDDQGLTVDASGTQTRVAATLGLTYRESTSPLSLTLRAGTAFLVSDTTTAAGDTGAGSLSGIDAHRSDRVFTASIEGRYSFTENAALVGSISADDGNDIGAARGGLTFTYAF</sequence>
<reference evidence="3 4" key="1">
    <citation type="submission" date="2018-04" db="EMBL/GenBank/DDBJ databases">
        <title>Genome sequencing of Gemmobacter.</title>
        <authorList>
            <person name="Yi H."/>
            <person name="Baek M.-G."/>
        </authorList>
    </citation>
    <scope>NUCLEOTIDE SEQUENCE [LARGE SCALE GENOMIC DNA]</scope>
    <source>
        <strain evidence="3 4">HYN0069</strain>
    </source>
</reference>
<feature type="region of interest" description="Disordered" evidence="1">
    <location>
        <begin position="1"/>
        <end position="21"/>
    </location>
</feature>
<dbReference type="PROSITE" id="PS51208">
    <property type="entry name" value="AUTOTRANSPORTER"/>
    <property type="match status" value="1"/>
</dbReference>
<dbReference type="SMART" id="SM00869">
    <property type="entry name" value="Autotransporter"/>
    <property type="match status" value="1"/>
</dbReference>